<name>A0A2C9ZNJ4_9ACTN</name>
<evidence type="ECO:0000313" key="2">
    <source>
        <dbReference type="Proteomes" id="UP000194761"/>
    </source>
</evidence>
<keyword evidence="2" id="KW-1185">Reference proteome</keyword>
<organism evidence="1 2">
    <name type="scientific">Streptosporangium minutum</name>
    <dbReference type="NCBI Taxonomy" id="569862"/>
    <lineage>
        <taxon>Bacteria</taxon>
        <taxon>Bacillati</taxon>
        <taxon>Actinomycetota</taxon>
        <taxon>Actinomycetes</taxon>
        <taxon>Streptosporangiales</taxon>
        <taxon>Streptosporangiaceae</taxon>
        <taxon>Streptosporangium</taxon>
    </lineage>
</organism>
<evidence type="ECO:0000313" key="1">
    <source>
        <dbReference type="EMBL" id="OUC94546.1"/>
    </source>
</evidence>
<dbReference type="RefSeq" id="WP_086575405.1">
    <property type="nucleotide sequence ID" value="NZ_NGFP01000103.1"/>
</dbReference>
<dbReference type="EMBL" id="NGFP01000103">
    <property type="protein sequence ID" value="OUC94546.1"/>
    <property type="molecule type" value="Genomic_DNA"/>
</dbReference>
<dbReference type="InterPro" id="IPR027434">
    <property type="entry name" value="Homing_endonucl"/>
</dbReference>
<dbReference type="Proteomes" id="UP000194761">
    <property type="component" value="Unassembled WGS sequence"/>
</dbReference>
<protein>
    <recommendedName>
        <fullName evidence="3">Transcriptional regulator</fullName>
    </recommendedName>
</protein>
<reference evidence="1 2" key="1">
    <citation type="submission" date="2017-05" db="EMBL/GenBank/DDBJ databases">
        <title>Biotechnological potential of actinobacteria isolated from South African environments.</title>
        <authorList>
            <person name="Le Roes-Hill M."/>
            <person name="Prins A."/>
            <person name="Durrell K.A."/>
        </authorList>
    </citation>
    <scope>NUCLEOTIDE SEQUENCE [LARGE SCALE GENOMIC DNA]</scope>
    <source>
        <strain evidence="1">M26</strain>
    </source>
</reference>
<evidence type="ECO:0008006" key="3">
    <source>
        <dbReference type="Google" id="ProtNLM"/>
    </source>
</evidence>
<proteinExistence type="predicted"/>
<dbReference type="Gene3D" id="3.10.28.10">
    <property type="entry name" value="Homing endonucleases"/>
    <property type="match status" value="1"/>
</dbReference>
<sequence>MHPRETVDRALRLSAQGLIDRQVAELCGVSLSAVQKWRAGTRRTSEDEDIRRHRSCPRCHGRALDSEAYAYLLGLYLGDGHILLCKKGVYQLSLACCDTWPGLIEAAADTMAIVMPTSSVSRRRHPGCTEVKSYSKHWACLFPQHGPGRKHEREITLDKWQREIIEVHPGRFVRGLMHSDGYRGTNRVRRHFNGSDHWYEYPRYLFVNESQDILKLCEEALDLLDVAWRRSKPNTVSVARREAVERLDEFVGPKY</sequence>
<dbReference type="Pfam" id="PF13384">
    <property type="entry name" value="HTH_23"/>
    <property type="match status" value="1"/>
</dbReference>
<gene>
    <name evidence="1" type="ORF">CA984_22090</name>
</gene>
<comment type="caution">
    <text evidence="1">The sequence shown here is derived from an EMBL/GenBank/DDBJ whole genome shotgun (WGS) entry which is preliminary data.</text>
</comment>
<dbReference type="AlphaFoldDB" id="A0A2C9ZNJ4"/>
<accession>A0A2C9ZNJ4</accession>